<dbReference type="Gene3D" id="3.40.30.10">
    <property type="entry name" value="Glutaredoxin"/>
    <property type="match status" value="1"/>
</dbReference>
<sequence length="79" mass="9080">MIRCIAVAHSGGEFDDRILGLTGSASAMRQMAQEYRVYFKKVQEDVDDYLMEVVRCFRVEYNPDELAQEVLKEVTSLSQ</sequence>
<dbReference type="PANTHER" id="PTHR12151">
    <property type="entry name" value="ELECTRON TRANSPORT PROTIN SCO1/SENC FAMILY MEMBER"/>
    <property type="match status" value="1"/>
</dbReference>
<dbReference type="AlphaFoldDB" id="A0A8X7VW60"/>
<evidence type="ECO:0000313" key="1">
    <source>
        <dbReference type="EMBL" id="KAG2319049.1"/>
    </source>
</evidence>
<dbReference type="Proteomes" id="UP000886595">
    <property type="component" value="Unassembled WGS sequence"/>
</dbReference>
<keyword evidence="2" id="KW-1185">Reference proteome</keyword>
<dbReference type="OrthoDB" id="270009at2759"/>
<proteinExistence type="predicted"/>
<dbReference type="GO" id="GO:0033617">
    <property type="term" value="P:mitochondrial respiratory chain complex IV assembly"/>
    <property type="evidence" value="ECO:0007669"/>
    <property type="project" value="TreeGrafter"/>
</dbReference>
<dbReference type="InterPro" id="IPR003782">
    <property type="entry name" value="SCO1/SenC"/>
</dbReference>
<evidence type="ECO:0000313" key="2">
    <source>
        <dbReference type="Proteomes" id="UP000886595"/>
    </source>
</evidence>
<name>A0A8X7VW60_BRACI</name>
<dbReference type="GO" id="GO:0005739">
    <property type="term" value="C:mitochondrion"/>
    <property type="evidence" value="ECO:0007669"/>
    <property type="project" value="GOC"/>
</dbReference>
<gene>
    <name evidence="1" type="ORF">Bca52824_012262</name>
</gene>
<protein>
    <submittedName>
        <fullName evidence="1">Uncharacterized protein</fullName>
    </submittedName>
</protein>
<dbReference type="Pfam" id="PF02630">
    <property type="entry name" value="SCO1-SenC"/>
    <property type="match status" value="1"/>
</dbReference>
<dbReference type="EMBL" id="JAAMPC010000003">
    <property type="protein sequence ID" value="KAG2319049.1"/>
    <property type="molecule type" value="Genomic_DNA"/>
</dbReference>
<organism evidence="1 2">
    <name type="scientific">Brassica carinata</name>
    <name type="common">Ethiopian mustard</name>
    <name type="synonym">Abyssinian cabbage</name>
    <dbReference type="NCBI Taxonomy" id="52824"/>
    <lineage>
        <taxon>Eukaryota</taxon>
        <taxon>Viridiplantae</taxon>
        <taxon>Streptophyta</taxon>
        <taxon>Embryophyta</taxon>
        <taxon>Tracheophyta</taxon>
        <taxon>Spermatophyta</taxon>
        <taxon>Magnoliopsida</taxon>
        <taxon>eudicotyledons</taxon>
        <taxon>Gunneridae</taxon>
        <taxon>Pentapetalae</taxon>
        <taxon>rosids</taxon>
        <taxon>malvids</taxon>
        <taxon>Brassicales</taxon>
        <taxon>Brassicaceae</taxon>
        <taxon>Brassiceae</taxon>
        <taxon>Brassica</taxon>
    </lineage>
</organism>
<comment type="caution">
    <text evidence="1">The sequence shown here is derived from an EMBL/GenBank/DDBJ whole genome shotgun (WGS) entry which is preliminary data.</text>
</comment>
<dbReference type="PANTHER" id="PTHR12151:SF1">
    <property type="entry name" value="PROTEIN SCO1 HOMOLOG 2, MITOCHONDRIAL"/>
    <property type="match status" value="1"/>
</dbReference>
<reference evidence="1 2" key="1">
    <citation type="submission" date="2020-02" db="EMBL/GenBank/DDBJ databases">
        <authorList>
            <person name="Ma Q."/>
            <person name="Huang Y."/>
            <person name="Song X."/>
            <person name="Pei D."/>
        </authorList>
    </citation>
    <scope>NUCLEOTIDE SEQUENCE [LARGE SCALE GENOMIC DNA]</scope>
    <source>
        <strain evidence="1">Sxm20200214</strain>
        <tissue evidence="1">Leaf</tissue>
    </source>
</reference>
<accession>A0A8X7VW60</accession>